<protein>
    <submittedName>
        <fullName evidence="1">Uncharacterized protein</fullName>
    </submittedName>
</protein>
<proteinExistence type="predicted"/>
<reference evidence="1" key="2">
    <citation type="submission" date="2020-09" db="EMBL/GenBank/DDBJ databases">
        <authorList>
            <person name="Sun Q."/>
            <person name="Ohkuma M."/>
        </authorList>
    </citation>
    <scope>NUCLEOTIDE SEQUENCE</scope>
    <source>
        <strain evidence="1">JCM 18487</strain>
    </source>
</reference>
<accession>A0A917NLJ5</accession>
<dbReference type="AlphaFoldDB" id="A0A917NLJ5"/>
<gene>
    <name evidence="1" type="ORF">GCM10010885_19500</name>
</gene>
<sequence length="114" mass="12107">MVLGPVTSEWRASAAKVYGARFVPDLAGWKQVFAAAGFTVEVLATRSVHMEDMLRVAEPDDVDLASPGALRDPHVLKVLAENAGWMQRNHGPLGYGVFLCRKAGLDGGGQGSEG</sequence>
<reference evidence="1" key="1">
    <citation type="journal article" date="2014" name="Int. J. Syst. Evol. Microbiol.">
        <title>Complete genome sequence of Corynebacterium casei LMG S-19264T (=DSM 44701T), isolated from a smear-ripened cheese.</title>
        <authorList>
            <consortium name="US DOE Joint Genome Institute (JGI-PGF)"/>
            <person name="Walter F."/>
            <person name="Albersmeier A."/>
            <person name="Kalinowski J."/>
            <person name="Ruckert C."/>
        </authorList>
    </citation>
    <scope>NUCLEOTIDE SEQUENCE</scope>
    <source>
        <strain evidence="1">JCM 18487</strain>
    </source>
</reference>
<evidence type="ECO:0000313" key="1">
    <source>
        <dbReference type="EMBL" id="GGJ10361.1"/>
    </source>
</evidence>
<organism evidence="1 2">
    <name type="scientific">Alicyclobacillus cellulosilyticus</name>
    <dbReference type="NCBI Taxonomy" id="1003997"/>
    <lineage>
        <taxon>Bacteria</taxon>
        <taxon>Bacillati</taxon>
        <taxon>Bacillota</taxon>
        <taxon>Bacilli</taxon>
        <taxon>Bacillales</taxon>
        <taxon>Alicyclobacillaceae</taxon>
        <taxon>Alicyclobacillus</taxon>
    </lineage>
</organism>
<dbReference type="EMBL" id="BMOY01000032">
    <property type="protein sequence ID" value="GGJ10361.1"/>
    <property type="molecule type" value="Genomic_DNA"/>
</dbReference>
<name>A0A917NLJ5_9BACL</name>
<evidence type="ECO:0000313" key="2">
    <source>
        <dbReference type="Proteomes" id="UP000637695"/>
    </source>
</evidence>
<comment type="caution">
    <text evidence="1">The sequence shown here is derived from an EMBL/GenBank/DDBJ whole genome shotgun (WGS) entry which is preliminary data.</text>
</comment>
<dbReference type="Proteomes" id="UP000637695">
    <property type="component" value="Unassembled WGS sequence"/>
</dbReference>
<keyword evidence="2" id="KW-1185">Reference proteome</keyword>